<evidence type="ECO:0000256" key="1">
    <source>
        <dbReference type="ARBA" id="ARBA00010466"/>
    </source>
</evidence>
<sequence>MPRLDPKQELRLMAKVSRLYYNEGLTQDTIVEKLNLSRAKISRLLQQARDVGIVTITVNAPAGTYSDLEEQIEARYGLREVIVVDVADPDSQVVVNQELGIAAANYLNRIIKNGDSIGFSWGTTLNQVVSYIQAQSLPDAQVVQIIGGLGPPESEFHATDLCRRAAQHLGCRLTLLPAPGIVDNQQVKEVILSDSHVQKAFHEFCSLNIAFVGIGAPTPSSVVMRDGSILNQQDLERLQSQGAVGDIALRFFDSSGTPIYSDLDTRVIGISLEQLSCIERVVGISGGVSKTAAIQGALAGKLVDVLITDQLTARRLANPHA</sequence>
<keyword evidence="3" id="KW-0238">DNA-binding</keyword>
<evidence type="ECO:0000256" key="3">
    <source>
        <dbReference type="ARBA" id="ARBA00023125"/>
    </source>
</evidence>
<evidence type="ECO:0000313" key="7">
    <source>
        <dbReference type="Proteomes" id="UP000050417"/>
    </source>
</evidence>
<dbReference type="STRING" id="1134406.ADN00_13300"/>
<dbReference type="EMBL" id="LGCL01000031">
    <property type="protein sequence ID" value="KPL74817.1"/>
    <property type="molecule type" value="Genomic_DNA"/>
</dbReference>
<feature type="domain" description="Sugar-binding" evidence="5">
    <location>
        <begin position="66"/>
        <end position="316"/>
    </location>
</feature>
<comment type="similarity">
    <text evidence="1">Belongs to the SorC transcriptional regulatory family.</text>
</comment>
<evidence type="ECO:0000313" key="6">
    <source>
        <dbReference type="EMBL" id="KPL74817.1"/>
    </source>
</evidence>
<name>A0A0P6XR48_9CHLR</name>
<evidence type="ECO:0000256" key="2">
    <source>
        <dbReference type="ARBA" id="ARBA00023015"/>
    </source>
</evidence>
<dbReference type="Gene3D" id="1.10.10.60">
    <property type="entry name" value="Homeodomain-like"/>
    <property type="match status" value="1"/>
</dbReference>
<proteinExistence type="inferred from homology"/>
<dbReference type="RefSeq" id="WP_075063510.1">
    <property type="nucleotide sequence ID" value="NZ_LGCL01000031.1"/>
</dbReference>
<dbReference type="Proteomes" id="UP000050417">
    <property type="component" value="Unassembled WGS sequence"/>
</dbReference>
<keyword evidence="4" id="KW-0804">Transcription</keyword>
<dbReference type="AlphaFoldDB" id="A0A0P6XR48"/>
<evidence type="ECO:0000256" key="4">
    <source>
        <dbReference type="ARBA" id="ARBA00023163"/>
    </source>
</evidence>
<keyword evidence="2" id="KW-0805">Transcription regulation</keyword>
<dbReference type="GO" id="GO:0003677">
    <property type="term" value="F:DNA binding"/>
    <property type="evidence" value="ECO:0007669"/>
    <property type="project" value="UniProtKB-KW"/>
</dbReference>
<dbReference type="PANTHER" id="PTHR34294">
    <property type="entry name" value="TRANSCRIPTIONAL REGULATOR-RELATED"/>
    <property type="match status" value="1"/>
</dbReference>
<dbReference type="InterPro" id="IPR037171">
    <property type="entry name" value="NagB/RpiA_transferase-like"/>
</dbReference>
<dbReference type="InterPro" id="IPR007324">
    <property type="entry name" value="Sugar-bd_dom_put"/>
</dbReference>
<keyword evidence="7" id="KW-1185">Reference proteome</keyword>
<reference evidence="6 7" key="1">
    <citation type="submission" date="2015-07" db="EMBL/GenBank/DDBJ databases">
        <title>Genome sequence of Ornatilinea apprima DSM 23815.</title>
        <authorList>
            <person name="Hemp J."/>
            <person name="Ward L.M."/>
            <person name="Pace L.A."/>
            <person name="Fischer W.W."/>
        </authorList>
    </citation>
    <scope>NUCLEOTIDE SEQUENCE [LARGE SCALE GENOMIC DNA]</scope>
    <source>
        <strain evidence="6 7">P3M-1</strain>
    </source>
</reference>
<protein>
    <recommendedName>
        <fullName evidence="5">Sugar-binding domain-containing protein</fullName>
    </recommendedName>
</protein>
<gene>
    <name evidence="6" type="ORF">ADN00_13300</name>
</gene>
<dbReference type="InterPro" id="IPR051054">
    <property type="entry name" value="SorC_transcr_regulators"/>
</dbReference>
<dbReference type="GO" id="GO:0030246">
    <property type="term" value="F:carbohydrate binding"/>
    <property type="evidence" value="ECO:0007669"/>
    <property type="project" value="InterPro"/>
</dbReference>
<dbReference type="SUPFAM" id="SSF100950">
    <property type="entry name" value="NagB/RpiA/CoA transferase-like"/>
    <property type="match status" value="1"/>
</dbReference>
<organism evidence="6 7">
    <name type="scientific">Ornatilinea apprima</name>
    <dbReference type="NCBI Taxonomy" id="1134406"/>
    <lineage>
        <taxon>Bacteria</taxon>
        <taxon>Bacillati</taxon>
        <taxon>Chloroflexota</taxon>
        <taxon>Anaerolineae</taxon>
        <taxon>Anaerolineales</taxon>
        <taxon>Anaerolineaceae</taxon>
        <taxon>Ornatilinea</taxon>
    </lineage>
</organism>
<dbReference type="Pfam" id="PF04198">
    <property type="entry name" value="Sugar-bind"/>
    <property type="match status" value="1"/>
</dbReference>
<dbReference type="OrthoDB" id="58802at2"/>
<accession>A0A0P6XR48</accession>
<dbReference type="Gene3D" id="3.40.50.1360">
    <property type="match status" value="1"/>
</dbReference>
<evidence type="ECO:0000259" key="5">
    <source>
        <dbReference type="Pfam" id="PF04198"/>
    </source>
</evidence>
<comment type="caution">
    <text evidence="6">The sequence shown here is derived from an EMBL/GenBank/DDBJ whole genome shotgun (WGS) entry which is preliminary data.</text>
</comment>
<dbReference type="PANTHER" id="PTHR34294:SF1">
    <property type="entry name" value="TRANSCRIPTIONAL REGULATOR LSRR"/>
    <property type="match status" value="1"/>
</dbReference>